<keyword evidence="4 7" id="KW-1133">Transmembrane helix</keyword>
<evidence type="ECO:0000313" key="9">
    <source>
        <dbReference type="EMBL" id="AQZ96228.1"/>
    </source>
</evidence>
<evidence type="ECO:0000256" key="3">
    <source>
        <dbReference type="ARBA" id="ARBA00022692"/>
    </source>
</evidence>
<keyword evidence="10" id="KW-1185">Reference proteome</keyword>
<protein>
    <submittedName>
        <fullName evidence="9">RND transporter</fullName>
    </submittedName>
</protein>
<feature type="domain" description="SSD" evidence="8">
    <location>
        <begin position="240"/>
        <end position="399"/>
    </location>
</feature>
<dbReference type="AlphaFoldDB" id="A0A1V0B8F4"/>
<dbReference type="SUPFAM" id="SSF82866">
    <property type="entry name" value="Multidrug efflux transporter AcrB transmembrane domain"/>
    <property type="match status" value="2"/>
</dbReference>
<dbReference type="GO" id="GO:0005886">
    <property type="term" value="C:plasma membrane"/>
    <property type="evidence" value="ECO:0007669"/>
    <property type="project" value="UniProtKB-SubCell"/>
</dbReference>
<dbReference type="InterPro" id="IPR050545">
    <property type="entry name" value="Mycobact_MmpL"/>
</dbReference>
<proteinExistence type="predicted"/>
<evidence type="ECO:0000256" key="4">
    <source>
        <dbReference type="ARBA" id="ARBA00022989"/>
    </source>
</evidence>
<dbReference type="PANTHER" id="PTHR33406:SF10">
    <property type="entry name" value="SSD DOMAIN-CONTAINING PROTEIN"/>
    <property type="match status" value="1"/>
</dbReference>
<dbReference type="Pfam" id="PF03176">
    <property type="entry name" value="MMPL"/>
    <property type="match status" value="2"/>
</dbReference>
<feature type="region of interest" description="Disordered" evidence="6">
    <location>
        <begin position="801"/>
        <end position="831"/>
    </location>
</feature>
<dbReference type="RefSeq" id="WP_080051136.1">
    <property type="nucleotide sequence ID" value="NZ_CP020100.1"/>
</dbReference>
<feature type="transmembrane region" description="Helical" evidence="7">
    <location>
        <begin position="768"/>
        <end position="792"/>
    </location>
</feature>
<dbReference type="EMBL" id="CP020100">
    <property type="protein sequence ID" value="AQZ96228.1"/>
    <property type="molecule type" value="Genomic_DNA"/>
</dbReference>
<dbReference type="Proteomes" id="UP000243488">
    <property type="component" value="Chromosome"/>
</dbReference>
<feature type="transmembrane region" description="Helical" evidence="7">
    <location>
        <begin position="374"/>
        <end position="402"/>
    </location>
</feature>
<feature type="transmembrane region" description="Helical" evidence="7">
    <location>
        <begin position="665"/>
        <end position="685"/>
    </location>
</feature>
<evidence type="ECO:0000259" key="8">
    <source>
        <dbReference type="PROSITE" id="PS50156"/>
    </source>
</evidence>
<evidence type="ECO:0000256" key="2">
    <source>
        <dbReference type="ARBA" id="ARBA00022475"/>
    </source>
</evidence>
<comment type="subcellular location">
    <subcellularLocation>
        <location evidence="1">Cell membrane</location>
        <topology evidence="1">Multi-pass membrane protein</topology>
    </subcellularLocation>
</comment>
<feature type="transmembrane region" description="Helical" evidence="7">
    <location>
        <begin position="301"/>
        <end position="318"/>
    </location>
</feature>
<dbReference type="Gene3D" id="1.20.1640.10">
    <property type="entry name" value="Multidrug efflux transporter AcrB transmembrane domain"/>
    <property type="match status" value="2"/>
</dbReference>
<feature type="transmembrane region" description="Helical" evidence="7">
    <location>
        <begin position="439"/>
        <end position="456"/>
    </location>
</feature>
<feature type="transmembrane region" description="Helical" evidence="7">
    <location>
        <begin position="642"/>
        <end position="658"/>
    </location>
</feature>
<feature type="compositionally biased region" description="Basic and acidic residues" evidence="6">
    <location>
        <begin position="819"/>
        <end position="831"/>
    </location>
</feature>
<evidence type="ECO:0000256" key="7">
    <source>
        <dbReference type="SAM" id="Phobius"/>
    </source>
</evidence>
<accession>A0A1V0B8F4</accession>
<organism evidence="9 10">
    <name type="scientific">Halopseudomonas phragmitis</name>
    <dbReference type="NCBI Taxonomy" id="1931241"/>
    <lineage>
        <taxon>Bacteria</taxon>
        <taxon>Pseudomonadati</taxon>
        <taxon>Pseudomonadota</taxon>
        <taxon>Gammaproteobacteria</taxon>
        <taxon>Pseudomonadales</taxon>
        <taxon>Pseudomonadaceae</taxon>
        <taxon>Halopseudomonas</taxon>
    </lineage>
</organism>
<gene>
    <name evidence="9" type="ORF">BVH74_16360</name>
</gene>
<evidence type="ECO:0000256" key="6">
    <source>
        <dbReference type="SAM" id="MobiDB-lite"/>
    </source>
</evidence>
<sequence length="831" mass="91098">MGKKVSDGFETIASLADFDKYSGNRLERLLFNYRGWVIALCALLTAVFIVSASQLKLNASFLKTIPASHPFVLNYLKHAEELKGSANALRIAIALPEEHQGDIFSADYMELLRQINDEVYLVPGVDRAFMKSLWTPLTRWQGVTEHGFDGGTVVPDGFSGSAADLEVLRGNVELSGEIGQLVAPDFRSSIILVPLLDINPNTGEALDYKELSDALEQIRERYEAQGVDIHIIGFAKVMGDLISGLYAMLVFFAFAVFISTFILLRFTRCWRSTLVVQGCTLTGVVWLLGVLPMLGYELNPYSILVPFLVYAIGVSHGAQKMNGIMQDIGRGTHRLIAARYTFRRLFAAGMTALLADAVGFAVLTLVDIPVIQDLAIISSLGVALLVFTNLALLPILLSYTGVSARAAERRLHAEQNIQHNSASTPAFMRILDLFTKPRMAVFALVHALMLGGWALWTSQDLQVGDLDPGAPELRPDSRYNQDNAFIIGNYQASSDVFVIMVETETGQCVNYETLRKVEELEWRLRQLPAVDGTSSIAGVARRVNVGMNEGLLKWNELPPNQAMINAAANRSPRELFNDTCDLLSIYVFLKDHKADTLNAVVSVTGSFADQFNSDEVRFLMAAGNAGIESATNIVVKQANTQMLIGVYLAVSLLCLIAFRSWRATVCAILPLMLTSILAEALMVKLGMGLKVATLPVVALGVGIGVDYALYIISVMLFWLKRGSTLSEAYFHALNFTGRVVVFTGITLSLGVITWVLSPIKFQADMGLLLTFMFLCNMLVALVLVPALACFLLQPRHFPQGRENATSTPEKSSDLVSADTEQKASREQEVPV</sequence>
<dbReference type="InterPro" id="IPR000731">
    <property type="entry name" value="SSD"/>
</dbReference>
<reference evidence="9 10" key="1">
    <citation type="submission" date="2017-03" db="EMBL/GenBank/DDBJ databases">
        <title>Complete genome sequence of the novel DNRA strain Pseudomonas sp. S-6-2 isolated from Chinese polluted river sediment. Journal of Biotechnology.</title>
        <authorList>
            <person name="Li J."/>
            <person name="Xiang F."/>
            <person name="Wang L."/>
            <person name="Xi L."/>
            <person name="Liu J."/>
        </authorList>
    </citation>
    <scope>NUCLEOTIDE SEQUENCE [LARGE SCALE GENOMIC DNA]</scope>
    <source>
        <strain evidence="9 10">S-6-2</strain>
    </source>
</reference>
<evidence type="ECO:0000256" key="1">
    <source>
        <dbReference type="ARBA" id="ARBA00004651"/>
    </source>
</evidence>
<evidence type="ECO:0000313" key="10">
    <source>
        <dbReference type="Proteomes" id="UP000243488"/>
    </source>
</evidence>
<keyword evidence="2" id="KW-1003">Cell membrane</keyword>
<dbReference type="PANTHER" id="PTHR33406">
    <property type="entry name" value="MEMBRANE PROTEIN MJ1562-RELATED"/>
    <property type="match status" value="1"/>
</dbReference>
<evidence type="ECO:0000256" key="5">
    <source>
        <dbReference type="ARBA" id="ARBA00023136"/>
    </source>
</evidence>
<keyword evidence="5 7" id="KW-0472">Membrane</keyword>
<feature type="transmembrane region" description="Helical" evidence="7">
    <location>
        <begin position="345"/>
        <end position="368"/>
    </location>
</feature>
<feature type="transmembrane region" description="Helical" evidence="7">
    <location>
        <begin position="274"/>
        <end position="295"/>
    </location>
</feature>
<keyword evidence="3 7" id="KW-0812">Transmembrane</keyword>
<dbReference type="PROSITE" id="PS50156">
    <property type="entry name" value="SSD"/>
    <property type="match status" value="1"/>
</dbReference>
<feature type="transmembrane region" description="Helical" evidence="7">
    <location>
        <begin position="697"/>
        <end position="719"/>
    </location>
</feature>
<dbReference type="InterPro" id="IPR004869">
    <property type="entry name" value="MMPL_dom"/>
</dbReference>
<feature type="transmembrane region" description="Helical" evidence="7">
    <location>
        <begin position="739"/>
        <end position="756"/>
    </location>
</feature>
<feature type="transmembrane region" description="Helical" evidence="7">
    <location>
        <begin position="35"/>
        <end position="55"/>
    </location>
</feature>
<dbReference type="KEGG" id="ppha:BVH74_16360"/>
<feature type="transmembrane region" description="Helical" evidence="7">
    <location>
        <begin position="245"/>
        <end position="267"/>
    </location>
</feature>
<dbReference type="STRING" id="1931241.BVH74_16360"/>
<name>A0A1V0B8F4_9GAMM</name>